<dbReference type="CDD" id="cd02440">
    <property type="entry name" value="AdoMet_MTases"/>
    <property type="match status" value="1"/>
</dbReference>
<dbReference type="GO" id="GO:0031515">
    <property type="term" value="C:tRNA (m1A) methyltransferase complex"/>
    <property type="evidence" value="ECO:0007669"/>
    <property type="project" value="UniProtKB-UniRule"/>
</dbReference>
<evidence type="ECO:0000256" key="1">
    <source>
        <dbReference type="ARBA" id="ARBA00004123"/>
    </source>
</evidence>
<comment type="subcellular location">
    <subcellularLocation>
        <location evidence="1 8">Nucleus</location>
    </subcellularLocation>
</comment>
<dbReference type="GO" id="GO:0030488">
    <property type="term" value="P:tRNA methylation"/>
    <property type="evidence" value="ECO:0007669"/>
    <property type="project" value="InterPro"/>
</dbReference>
<comment type="catalytic activity">
    <reaction evidence="8">
        <text>adenosine(58) in tRNA + S-adenosyl-L-methionine = N(1)-methyladenosine(58) in tRNA + S-adenosyl-L-homocysteine + H(+)</text>
        <dbReference type="Rhea" id="RHEA:43152"/>
        <dbReference type="Rhea" id="RHEA-COMP:10365"/>
        <dbReference type="Rhea" id="RHEA-COMP:10366"/>
        <dbReference type="ChEBI" id="CHEBI:15378"/>
        <dbReference type="ChEBI" id="CHEBI:57856"/>
        <dbReference type="ChEBI" id="CHEBI:59789"/>
        <dbReference type="ChEBI" id="CHEBI:74411"/>
        <dbReference type="ChEBI" id="CHEBI:74491"/>
        <dbReference type="EC" id="2.1.1.220"/>
    </reaction>
</comment>
<evidence type="ECO:0000256" key="2">
    <source>
        <dbReference type="ARBA" id="ARBA00022603"/>
    </source>
</evidence>
<dbReference type="Gene3D" id="3.40.50.150">
    <property type="entry name" value="Vaccinia Virus protein VP39"/>
    <property type="match status" value="1"/>
</dbReference>
<keyword evidence="4 8" id="KW-0949">S-adenosyl-L-methionine</keyword>
<dbReference type="PROSITE" id="PS51620">
    <property type="entry name" value="SAM_TRM61"/>
    <property type="match status" value="1"/>
</dbReference>
<dbReference type="InterPro" id="IPR014816">
    <property type="entry name" value="tRNA_MeTrfase_Gcd14"/>
</dbReference>
<evidence type="ECO:0000256" key="3">
    <source>
        <dbReference type="ARBA" id="ARBA00022679"/>
    </source>
</evidence>
<dbReference type="AlphaFoldDB" id="Q5DDB3"/>
<organism evidence="11">
    <name type="scientific">Schistosoma japonicum</name>
    <name type="common">Blood fluke</name>
    <dbReference type="NCBI Taxonomy" id="6182"/>
    <lineage>
        <taxon>Eukaryota</taxon>
        <taxon>Metazoa</taxon>
        <taxon>Spiralia</taxon>
        <taxon>Lophotrochozoa</taxon>
        <taxon>Platyhelminthes</taxon>
        <taxon>Trematoda</taxon>
        <taxon>Digenea</taxon>
        <taxon>Strigeidida</taxon>
        <taxon>Schistosomatoidea</taxon>
        <taxon>Schistosomatidae</taxon>
        <taxon>Schistosoma</taxon>
    </lineage>
</organism>
<evidence type="ECO:0000256" key="4">
    <source>
        <dbReference type="ARBA" id="ARBA00022691"/>
    </source>
</evidence>
<keyword evidence="5 8" id="KW-0819">tRNA processing</keyword>
<evidence type="ECO:0000259" key="10">
    <source>
        <dbReference type="Pfam" id="PF08704"/>
    </source>
</evidence>
<comment type="similarity">
    <text evidence="8">Belongs to the class I-like SAM-binding methyltransferase superfamily. TRM61 family.</text>
</comment>
<keyword evidence="3 8" id="KW-0808">Transferase</keyword>
<evidence type="ECO:0000313" key="11">
    <source>
        <dbReference type="EMBL" id="AAW26193.1"/>
    </source>
</evidence>
<evidence type="ECO:0000256" key="9">
    <source>
        <dbReference type="PIRSR" id="PIRSR017269-1"/>
    </source>
</evidence>
<keyword evidence="2 8" id="KW-0489">Methyltransferase</keyword>
<dbReference type="PANTHER" id="PTHR12133">
    <property type="entry name" value="TRNA (ADENINE(58)-N(1))-METHYLTRANSFERASE"/>
    <property type="match status" value="1"/>
</dbReference>
<protein>
    <recommendedName>
        <fullName evidence="8">tRNA (adenine(58)-N(1))-methyltransferase catalytic subunit TRMT61A</fullName>
        <ecNumber evidence="8">2.1.1.220</ecNumber>
    </recommendedName>
</protein>
<dbReference type="InterPro" id="IPR029063">
    <property type="entry name" value="SAM-dependent_MTases_sf"/>
</dbReference>
<dbReference type="EMBL" id="AY814461">
    <property type="protein sequence ID" value="AAW26193.1"/>
    <property type="molecule type" value="mRNA"/>
</dbReference>
<dbReference type="PANTHER" id="PTHR12133:SF2">
    <property type="entry name" value="TRNA (ADENINE(58)-N(1))-METHYLTRANSFERASE CATALYTIC SUBUNIT TRMT61A"/>
    <property type="match status" value="1"/>
</dbReference>
<sequence>MSPDAFRKDIAQYGDCIIIDLGKFKNSTTVLKKGDVLQTRFGAMKHDDCVGKKYGSKIQTSGGYVYILPLSPVLWSETLPHRTQIIYPCNASLIVGGLDLCPGKWVFEAGTGSGSLTHFLAQAILPHGRVHTFDFHSERIDLASKEFNSHSLGDIVKADMRDVCNEYFPSVGSELNPSGVDAVILDLPRPWVVIPHLASTFRPDSVSRVCLFSPCIEQVQRSCTALLKSGFEHISTMECLEREFDVSRTTLNVPNLGQINASIWLHNGFKEYMSSVSGVEKNLLPPPETSKIINLHCKRSHSHSEQNESINLDQLTDAHGSEKLQNNSTWEPVLQPKMPGHTGYITFATWIPNMEHVMNS</sequence>
<evidence type="ECO:0000256" key="8">
    <source>
        <dbReference type="PIRNR" id="PIRNR017269"/>
    </source>
</evidence>
<evidence type="ECO:0000256" key="7">
    <source>
        <dbReference type="ARBA" id="ARBA00048481"/>
    </source>
</evidence>
<proteinExistence type="evidence at transcript level"/>
<dbReference type="SUPFAM" id="SSF53335">
    <property type="entry name" value="S-adenosyl-L-methionine-dependent methyltransferases"/>
    <property type="match status" value="1"/>
</dbReference>
<dbReference type="Gene3D" id="3.10.330.20">
    <property type="match status" value="1"/>
</dbReference>
<reference evidence="11" key="2">
    <citation type="journal article" date="2006" name="PLoS Pathog.">
        <title>New perspectives on host-parasite interplay by comparative transcriptomic and proteomic analyses of Schistosoma japonicum.</title>
        <authorList>
            <person name="Liu F."/>
            <person name="Lu J."/>
            <person name="Hu W."/>
            <person name="Wang S.Y."/>
            <person name="Cui S.J."/>
            <person name="Chi M."/>
            <person name="Yan Q."/>
            <person name="Wang X.R."/>
            <person name="Song H.D."/>
            <person name="Xu X.N."/>
            <person name="Wang J.J."/>
            <person name="Zhang X.L."/>
            <person name="Zhang X."/>
            <person name="Wang Z.Q."/>
            <person name="Xue C.L."/>
            <person name="Brindley P.J."/>
            <person name="McManus D.P."/>
            <person name="Yang P.Y."/>
            <person name="Feng Z."/>
            <person name="Chen Z."/>
            <person name="Han Z.G."/>
        </authorList>
    </citation>
    <scope>NUCLEOTIDE SEQUENCE</scope>
</reference>
<feature type="binding site" evidence="9">
    <location>
        <position position="134"/>
    </location>
    <ligand>
        <name>S-adenosyl-L-methionine</name>
        <dbReference type="ChEBI" id="CHEBI:59789"/>
    </ligand>
</feature>
<evidence type="ECO:0000256" key="5">
    <source>
        <dbReference type="ARBA" id="ARBA00022694"/>
    </source>
</evidence>
<dbReference type="GO" id="GO:0160107">
    <property type="term" value="F:tRNA (adenine(58)-N1)-methyltransferase activity"/>
    <property type="evidence" value="ECO:0007669"/>
    <property type="project" value="UniProtKB-EC"/>
</dbReference>
<comment type="catalytic activity">
    <reaction evidence="7">
        <text>an adenosine in mRNA + S-adenosyl-L-methionine = an N(1)-methyladenosine in mRNA + S-adenosyl-L-homocysteine + H(+)</text>
        <dbReference type="Rhea" id="RHEA:55392"/>
        <dbReference type="Rhea" id="RHEA-COMP:12414"/>
        <dbReference type="Rhea" id="RHEA-COMP:12415"/>
        <dbReference type="ChEBI" id="CHEBI:15378"/>
        <dbReference type="ChEBI" id="CHEBI:57856"/>
        <dbReference type="ChEBI" id="CHEBI:59789"/>
        <dbReference type="ChEBI" id="CHEBI:74411"/>
        <dbReference type="ChEBI" id="CHEBI:74491"/>
    </reaction>
</comment>
<reference evidence="11" key="1">
    <citation type="submission" date="2004-11" db="EMBL/GenBank/DDBJ databases">
        <title>The full-length cDNA sequences of Schistosoma japonicum genes.</title>
        <authorList>
            <person name="Han Z."/>
        </authorList>
    </citation>
    <scope>NUCLEOTIDE SEQUENCE</scope>
</reference>
<dbReference type="PIRSF" id="PIRSF017269">
    <property type="entry name" value="GCD14"/>
    <property type="match status" value="1"/>
</dbReference>
<dbReference type="EC" id="2.1.1.220" evidence="8"/>
<feature type="binding site" evidence="9">
    <location>
        <position position="186"/>
    </location>
    <ligand>
        <name>S-adenosyl-L-methionine</name>
        <dbReference type="ChEBI" id="CHEBI:59789"/>
    </ligand>
</feature>
<comment type="function">
    <text evidence="8">Catalytic subunit of tRNA (adenine-N(1)-)-methyltransferase, which catalyzes the formation of N(1)-methyladenine at position 58 (m1A58) in initiator methionyl-tRNA.</text>
</comment>
<feature type="domain" description="tRNA (adenine(58)-N(1))-methyltransferase catalytic subunit TRM61 C-terminal" evidence="10">
    <location>
        <begin position="63"/>
        <end position="349"/>
    </location>
</feature>
<dbReference type="GO" id="GO:0005634">
    <property type="term" value="C:nucleus"/>
    <property type="evidence" value="ECO:0007669"/>
    <property type="project" value="UniProtKB-SubCell"/>
</dbReference>
<feature type="binding site" evidence="9">
    <location>
        <begin position="113"/>
        <end position="116"/>
    </location>
    <ligand>
        <name>S-adenosyl-L-methionine</name>
        <dbReference type="ChEBI" id="CHEBI:59789"/>
    </ligand>
</feature>
<evidence type="ECO:0000256" key="6">
    <source>
        <dbReference type="ARBA" id="ARBA00023242"/>
    </source>
</evidence>
<accession>Q5DDB3</accession>
<dbReference type="InterPro" id="IPR049470">
    <property type="entry name" value="TRM61_C"/>
</dbReference>
<keyword evidence="6 8" id="KW-0539">Nucleus</keyword>
<name>Q5DDB3_SCHJA</name>
<dbReference type="Pfam" id="PF08704">
    <property type="entry name" value="GCD14"/>
    <property type="match status" value="1"/>
</dbReference>